<dbReference type="AlphaFoldDB" id="A0AAV8XN72"/>
<dbReference type="EMBL" id="JANEYF010003027">
    <property type="protein sequence ID" value="KAJ8940042.1"/>
    <property type="molecule type" value="Genomic_DNA"/>
</dbReference>
<name>A0AAV8XN72_9CUCU</name>
<sequence>MAILVSNAEDISTYGIPDTINDLIETLREGIPDVIEISSVNVQLPENDYLTGYLNVNDGKITGIKEFNLSLTYNVISFPTGFALKLDPINVNLEYLTDLALFNIPLLSIFGEGTGR</sequence>
<protein>
    <submittedName>
        <fullName evidence="1">Uncharacterized protein</fullName>
    </submittedName>
</protein>
<dbReference type="Proteomes" id="UP001162156">
    <property type="component" value="Unassembled WGS sequence"/>
</dbReference>
<keyword evidence="2" id="KW-1185">Reference proteome</keyword>
<reference evidence="1" key="1">
    <citation type="journal article" date="2023" name="Insect Mol. Biol.">
        <title>Genome sequencing provides insights into the evolution of gene families encoding plant cell wall-degrading enzymes in longhorned beetles.</title>
        <authorList>
            <person name="Shin N.R."/>
            <person name="Okamura Y."/>
            <person name="Kirsch R."/>
            <person name="Pauchet Y."/>
        </authorList>
    </citation>
    <scope>NUCLEOTIDE SEQUENCE</scope>
    <source>
        <strain evidence="1">RBIC_L_NR</strain>
    </source>
</reference>
<accession>A0AAV8XN72</accession>
<organism evidence="1 2">
    <name type="scientific">Rhamnusium bicolor</name>
    <dbReference type="NCBI Taxonomy" id="1586634"/>
    <lineage>
        <taxon>Eukaryota</taxon>
        <taxon>Metazoa</taxon>
        <taxon>Ecdysozoa</taxon>
        <taxon>Arthropoda</taxon>
        <taxon>Hexapoda</taxon>
        <taxon>Insecta</taxon>
        <taxon>Pterygota</taxon>
        <taxon>Neoptera</taxon>
        <taxon>Endopterygota</taxon>
        <taxon>Coleoptera</taxon>
        <taxon>Polyphaga</taxon>
        <taxon>Cucujiformia</taxon>
        <taxon>Chrysomeloidea</taxon>
        <taxon>Cerambycidae</taxon>
        <taxon>Lepturinae</taxon>
        <taxon>Rhagiini</taxon>
        <taxon>Rhamnusium</taxon>
    </lineage>
</organism>
<comment type="caution">
    <text evidence="1">The sequence shown here is derived from an EMBL/GenBank/DDBJ whole genome shotgun (WGS) entry which is preliminary data.</text>
</comment>
<proteinExistence type="predicted"/>
<gene>
    <name evidence="1" type="ORF">NQ314_010874</name>
</gene>
<evidence type="ECO:0000313" key="2">
    <source>
        <dbReference type="Proteomes" id="UP001162156"/>
    </source>
</evidence>
<evidence type="ECO:0000313" key="1">
    <source>
        <dbReference type="EMBL" id="KAJ8940042.1"/>
    </source>
</evidence>